<dbReference type="InterPro" id="IPR011993">
    <property type="entry name" value="PH-like_dom_sf"/>
</dbReference>
<dbReference type="Proteomes" id="UP001642409">
    <property type="component" value="Unassembled WGS sequence"/>
</dbReference>
<organism evidence="2">
    <name type="scientific">Hexamita inflata</name>
    <dbReference type="NCBI Taxonomy" id="28002"/>
    <lineage>
        <taxon>Eukaryota</taxon>
        <taxon>Metamonada</taxon>
        <taxon>Diplomonadida</taxon>
        <taxon>Hexamitidae</taxon>
        <taxon>Hexamitinae</taxon>
        <taxon>Hexamita</taxon>
    </lineage>
</organism>
<dbReference type="EMBL" id="CAXDID020000060">
    <property type="protein sequence ID" value="CAL6009966.1"/>
    <property type="molecule type" value="Genomic_DNA"/>
</dbReference>
<reference evidence="4 6" key="2">
    <citation type="submission" date="2024-07" db="EMBL/GenBank/DDBJ databases">
        <authorList>
            <person name="Akdeniz Z."/>
        </authorList>
    </citation>
    <scope>NUCLEOTIDE SEQUENCE [LARGE SCALE GENOMIC DNA]</scope>
</reference>
<evidence type="ECO:0000313" key="4">
    <source>
        <dbReference type="EMBL" id="CAL6009966.1"/>
    </source>
</evidence>
<evidence type="ECO:0000259" key="1">
    <source>
        <dbReference type="PROSITE" id="PS50003"/>
    </source>
</evidence>
<evidence type="ECO:0000313" key="3">
    <source>
        <dbReference type="EMBL" id="CAI9970232.1"/>
    </source>
</evidence>
<gene>
    <name evidence="4" type="ORF">HINF_LOCUS21859</name>
    <name evidence="2" type="ORF">HINF_LOCUS28917</name>
    <name evidence="5" type="ORF">HINF_LOCUS42699</name>
    <name evidence="3" type="ORF">HINF_LOCUS57877</name>
</gene>
<proteinExistence type="predicted"/>
<dbReference type="Pfam" id="PF00169">
    <property type="entry name" value="PH"/>
    <property type="match status" value="1"/>
</dbReference>
<feature type="domain" description="PH" evidence="1">
    <location>
        <begin position="22"/>
        <end position="114"/>
    </location>
</feature>
<reference evidence="2" key="1">
    <citation type="submission" date="2023-06" db="EMBL/GenBank/DDBJ databases">
        <authorList>
            <person name="Kurt Z."/>
        </authorList>
    </citation>
    <scope>NUCLEOTIDE SEQUENCE</scope>
</reference>
<protein>
    <submittedName>
        <fullName evidence="2">Pleckstrin homology domain</fullName>
    </submittedName>
    <submittedName>
        <fullName evidence="4">Pleckstrin_homology domain</fullName>
    </submittedName>
</protein>
<evidence type="ECO:0000313" key="2">
    <source>
        <dbReference type="EMBL" id="CAI9941272.1"/>
    </source>
</evidence>
<dbReference type="InterPro" id="IPR001849">
    <property type="entry name" value="PH_domain"/>
</dbReference>
<dbReference type="SUPFAM" id="SSF50729">
    <property type="entry name" value="PH domain-like"/>
    <property type="match status" value="1"/>
</dbReference>
<dbReference type="Gene3D" id="2.30.29.30">
    <property type="entry name" value="Pleckstrin-homology domain (PH domain)/Phosphotyrosine-binding domain (PTB)"/>
    <property type="match status" value="1"/>
</dbReference>
<dbReference type="EMBL" id="CAXDID020000175">
    <property type="protein sequence ID" value="CAL6048454.1"/>
    <property type="molecule type" value="Genomic_DNA"/>
</dbReference>
<evidence type="ECO:0000313" key="6">
    <source>
        <dbReference type="Proteomes" id="UP001642409"/>
    </source>
</evidence>
<accession>A0AA86PN33</accession>
<dbReference type="EMBL" id="CATOUU010000688">
    <property type="protein sequence ID" value="CAI9941272.1"/>
    <property type="molecule type" value="Genomic_DNA"/>
</dbReference>
<dbReference type="AlphaFoldDB" id="A0AA86PN33"/>
<evidence type="ECO:0000313" key="5">
    <source>
        <dbReference type="EMBL" id="CAL6048454.1"/>
    </source>
</evidence>
<keyword evidence="6" id="KW-1185">Reference proteome</keyword>
<sequence>MTNLLKASMLLKLGGPSKLQNKMQVSNKLSIMNHWDMRYCELTNTEFSWYEAKNEKKCNSIEISSIKQIIRVLGRHLEKNFVFRITTPKKSYIFAVDCHEAQIEWTNILQDLSGVTVQDEVSV</sequence>
<dbReference type="SMART" id="SM00233">
    <property type="entry name" value="PH"/>
    <property type="match status" value="1"/>
</dbReference>
<dbReference type="EMBL" id="CATOUU010001068">
    <property type="protein sequence ID" value="CAI9970232.1"/>
    <property type="molecule type" value="Genomic_DNA"/>
</dbReference>
<name>A0AA86PN33_9EUKA</name>
<dbReference type="PROSITE" id="PS50003">
    <property type="entry name" value="PH_DOMAIN"/>
    <property type="match status" value="1"/>
</dbReference>
<comment type="caution">
    <text evidence="2">The sequence shown here is derived from an EMBL/GenBank/DDBJ whole genome shotgun (WGS) entry which is preliminary data.</text>
</comment>